<dbReference type="PANTHER" id="PTHR34987">
    <property type="entry name" value="C, PUTATIVE (AFU_ORTHOLOGUE AFUA_3G02880)-RELATED"/>
    <property type="match status" value="1"/>
</dbReference>
<evidence type="ECO:0000313" key="2">
    <source>
        <dbReference type="Proteomes" id="UP000604083"/>
    </source>
</evidence>
<dbReference type="SUPFAM" id="SSF48208">
    <property type="entry name" value="Six-hairpin glycosidases"/>
    <property type="match status" value="1"/>
</dbReference>
<dbReference type="GO" id="GO:0005975">
    <property type="term" value="P:carbohydrate metabolic process"/>
    <property type="evidence" value="ECO:0007669"/>
    <property type="project" value="InterPro"/>
</dbReference>
<gene>
    <name evidence="1" type="ORF">JIN78_06655</name>
</gene>
<comment type="caution">
    <text evidence="1">The sequence shown here is derived from an EMBL/GenBank/DDBJ whole genome shotgun (WGS) entry which is preliminary data.</text>
</comment>
<dbReference type="PANTHER" id="PTHR34987:SF6">
    <property type="entry name" value="ALPHA-L-RHAMNOSIDASE SIX-HAIRPIN GLYCOSIDASE DOMAIN-CONTAINING PROTEIN"/>
    <property type="match status" value="1"/>
</dbReference>
<evidence type="ECO:0000313" key="1">
    <source>
        <dbReference type="EMBL" id="MBK1833738.1"/>
    </source>
</evidence>
<dbReference type="Gene3D" id="1.50.10.10">
    <property type="match status" value="1"/>
</dbReference>
<protein>
    <submittedName>
        <fullName evidence="1">Uncharacterized protein</fullName>
    </submittedName>
</protein>
<dbReference type="Proteomes" id="UP000604083">
    <property type="component" value="Unassembled WGS sequence"/>
</dbReference>
<dbReference type="RefSeq" id="WP_377173850.1">
    <property type="nucleotide sequence ID" value="NZ_JBHUJA010000007.1"/>
</dbReference>
<proteinExistence type="predicted"/>
<dbReference type="InterPro" id="IPR008928">
    <property type="entry name" value="6-hairpin_glycosidase_sf"/>
</dbReference>
<name>A0A934RMW6_9BACT</name>
<dbReference type="EMBL" id="JAENIO010000012">
    <property type="protein sequence ID" value="MBK1833738.1"/>
    <property type="molecule type" value="Genomic_DNA"/>
</dbReference>
<keyword evidence="2" id="KW-1185">Reference proteome</keyword>
<reference evidence="1" key="1">
    <citation type="submission" date="2021-01" db="EMBL/GenBank/DDBJ databases">
        <title>Modified the classification status of verrucomicrobia.</title>
        <authorList>
            <person name="Feng X."/>
        </authorList>
    </citation>
    <scope>NUCLEOTIDE SEQUENCE</scope>
    <source>
        <strain evidence="1">KCTC 12986</strain>
    </source>
</reference>
<sequence>MDKEGVLPYEDNIEMSGKRVSGIISYSVDSEGNLTLQREIFFPQLHEFKNEQDSWFHDYRAYLQDSYGDDLLPKIYLKDMEFVPGRVKKVAIDGTLTIEHEPSASGLELSRCFFPSMDQRLFLEQWTVRNVTDEPLQLRSANTSLEIENFGAKGKFTRRIASNAPEGVTLPPGGQAVFAFSVAAKMAEEKWPVVEAGTELAKRRAFLDRVAGTLQLETPDPVLNTLFEFSKVRASDSLFESELGLIHSPGGGRYYVGIWANDQAEYINPFFAYLGYEEGNESAMNCFRAFAKEINPEFEPIRYSFEIEGLVKPFPKDRGDAAMIAYGASHYALALGDEEIARELWPLVAWCLEYCHRQLNDQGVVLSESDEMEGRIETGKANLSTSSLYYGALDHAVDLARELELDEGKIATYLKQKEDLGTAIESYFGAKVEGYQTYKYYEEHQYLRHWICLPLVVGIYNRAEETTRALFEGLWSENGVHVEKNSDNEKISRIFWDRGTLYALRGALAAGATGQSLEKLSAFSRKRLLGDRVPYVVEAYPEGDMAHLSAESALYCRVFLEGLFGIKPTGFNQFEVTPRLPEGWEKMSLTSIQSFGEEIDLVVVRGQKGKLLVEAQVSGKEKLSILLEPGESHRFSW</sequence>
<dbReference type="InterPro" id="IPR012341">
    <property type="entry name" value="6hp_glycosidase-like_sf"/>
</dbReference>
<accession>A0A934RMW6</accession>
<dbReference type="AlphaFoldDB" id="A0A934RMW6"/>
<organism evidence="1 2">
    <name type="scientific">Roseibacillus ishigakijimensis</name>
    <dbReference type="NCBI Taxonomy" id="454146"/>
    <lineage>
        <taxon>Bacteria</taxon>
        <taxon>Pseudomonadati</taxon>
        <taxon>Verrucomicrobiota</taxon>
        <taxon>Verrucomicrobiia</taxon>
        <taxon>Verrucomicrobiales</taxon>
        <taxon>Verrucomicrobiaceae</taxon>
        <taxon>Roseibacillus</taxon>
    </lineage>
</organism>